<dbReference type="SMART" id="SM00343">
    <property type="entry name" value="ZnF_C2HC"/>
    <property type="match status" value="1"/>
</dbReference>
<protein>
    <submittedName>
        <fullName evidence="3">Transcription factor interactor and regulator CCHC(Zn) family</fullName>
    </submittedName>
</protein>
<reference evidence="3" key="2">
    <citation type="submission" date="2020-06" db="EMBL/GenBank/DDBJ databases">
        <title>Helianthus annuus Genome sequencing and assembly Release 2.</title>
        <authorList>
            <person name="Gouzy J."/>
            <person name="Langlade N."/>
            <person name="Munos S."/>
        </authorList>
    </citation>
    <scope>NUCLEOTIDE SEQUENCE</scope>
    <source>
        <tissue evidence="3">Leaves</tissue>
    </source>
</reference>
<keyword evidence="1" id="KW-0862">Zinc</keyword>
<dbReference type="Proteomes" id="UP000215914">
    <property type="component" value="Unassembled WGS sequence"/>
</dbReference>
<feature type="domain" description="CCHC-type" evidence="2">
    <location>
        <begin position="145"/>
        <end position="161"/>
    </location>
</feature>
<gene>
    <name evidence="3" type="ORF">HanXRQr2_Chr14g0620471</name>
</gene>
<dbReference type="InterPro" id="IPR036875">
    <property type="entry name" value="Znf_CCHC_sf"/>
</dbReference>
<keyword evidence="4" id="KW-1185">Reference proteome</keyword>
<dbReference type="SUPFAM" id="SSF57756">
    <property type="entry name" value="Retrovirus zinc finger-like domains"/>
    <property type="match status" value="1"/>
</dbReference>
<accession>A0A9K3E532</accession>
<dbReference type="AlphaFoldDB" id="A0A9K3E532"/>
<keyword evidence="1" id="KW-0479">Metal-binding</keyword>
<evidence type="ECO:0000313" key="4">
    <source>
        <dbReference type="Proteomes" id="UP000215914"/>
    </source>
</evidence>
<dbReference type="Gene3D" id="4.10.60.10">
    <property type="entry name" value="Zinc finger, CCHC-type"/>
    <property type="match status" value="1"/>
</dbReference>
<evidence type="ECO:0000313" key="3">
    <source>
        <dbReference type="EMBL" id="KAF5767105.1"/>
    </source>
</evidence>
<dbReference type="Gramene" id="mRNA:HanXRQr2_Chr14g0620471">
    <property type="protein sequence ID" value="CDS:HanXRQr2_Chr14g0620471.1"/>
    <property type="gene ID" value="HanXRQr2_Chr14g0620471"/>
</dbReference>
<dbReference type="Pfam" id="PF00098">
    <property type="entry name" value="zf-CCHC"/>
    <property type="match status" value="1"/>
</dbReference>
<comment type="caution">
    <text evidence="3">The sequence shown here is derived from an EMBL/GenBank/DDBJ whole genome shotgun (WGS) entry which is preliminary data.</text>
</comment>
<dbReference type="PROSITE" id="PS50158">
    <property type="entry name" value="ZF_CCHC"/>
    <property type="match status" value="1"/>
</dbReference>
<dbReference type="GO" id="GO:0003676">
    <property type="term" value="F:nucleic acid binding"/>
    <property type="evidence" value="ECO:0007669"/>
    <property type="project" value="InterPro"/>
</dbReference>
<dbReference type="EMBL" id="MNCJ02000329">
    <property type="protein sequence ID" value="KAF5767105.1"/>
    <property type="molecule type" value="Genomic_DNA"/>
</dbReference>
<sequence>MYGNPIQPVVQQPRTTYLYGNPLPVQQQACYGSISSASQPSNSNTVWLDTSSFSKVSVEVAKDHMEILNTLVSAYCGLIAEQIGNINLTQEDYQQIDKEEMDMMDIKWAFASAVRRAKDFMERTGRTSLERKKDTKYGFDKQSIKCFNCGERGHFKRECTKPVQHGNQNPFRSQGNQ</sequence>
<dbReference type="InterPro" id="IPR001878">
    <property type="entry name" value="Znf_CCHC"/>
</dbReference>
<evidence type="ECO:0000259" key="2">
    <source>
        <dbReference type="PROSITE" id="PS50158"/>
    </source>
</evidence>
<keyword evidence="1" id="KW-0863">Zinc-finger</keyword>
<evidence type="ECO:0000256" key="1">
    <source>
        <dbReference type="PROSITE-ProRule" id="PRU00047"/>
    </source>
</evidence>
<reference evidence="3" key="1">
    <citation type="journal article" date="2017" name="Nature">
        <title>The sunflower genome provides insights into oil metabolism, flowering and Asterid evolution.</title>
        <authorList>
            <person name="Badouin H."/>
            <person name="Gouzy J."/>
            <person name="Grassa C.J."/>
            <person name="Murat F."/>
            <person name="Staton S.E."/>
            <person name="Cottret L."/>
            <person name="Lelandais-Briere C."/>
            <person name="Owens G.L."/>
            <person name="Carrere S."/>
            <person name="Mayjonade B."/>
            <person name="Legrand L."/>
            <person name="Gill N."/>
            <person name="Kane N.C."/>
            <person name="Bowers J.E."/>
            <person name="Hubner S."/>
            <person name="Bellec A."/>
            <person name="Berard A."/>
            <person name="Berges H."/>
            <person name="Blanchet N."/>
            <person name="Boniface M.C."/>
            <person name="Brunel D."/>
            <person name="Catrice O."/>
            <person name="Chaidir N."/>
            <person name="Claudel C."/>
            <person name="Donnadieu C."/>
            <person name="Faraut T."/>
            <person name="Fievet G."/>
            <person name="Helmstetter N."/>
            <person name="King M."/>
            <person name="Knapp S.J."/>
            <person name="Lai Z."/>
            <person name="Le Paslier M.C."/>
            <person name="Lippi Y."/>
            <person name="Lorenzon L."/>
            <person name="Mandel J.R."/>
            <person name="Marage G."/>
            <person name="Marchand G."/>
            <person name="Marquand E."/>
            <person name="Bret-Mestries E."/>
            <person name="Morien E."/>
            <person name="Nambeesan S."/>
            <person name="Nguyen T."/>
            <person name="Pegot-Espagnet P."/>
            <person name="Pouilly N."/>
            <person name="Raftis F."/>
            <person name="Sallet E."/>
            <person name="Schiex T."/>
            <person name="Thomas J."/>
            <person name="Vandecasteele C."/>
            <person name="Vares D."/>
            <person name="Vear F."/>
            <person name="Vautrin S."/>
            <person name="Crespi M."/>
            <person name="Mangin B."/>
            <person name="Burke J.M."/>
            <person name="Salse J."/>
            <person name="Munos S."/>
            <person name="Vincourt P."/>
            <person name="Rieseberg L.H."/>
            <person name="Langlade N.B."/>
        </authorList>
    </citation>
    <scope>NUCLEOTIDE SEQUENCE</scope>
    <source>
        <tissue evidence="3">Leaves</tissue>
    </source>
</reference>
<name>A0A9K3E532_HELAN</name>
<dbReference type="GO" id="GO:0008270">
    <property type="term" value="F:zinc ion binding"/>
    <property type="evidence" value="ECO:0007669"/>
    <property type="project" value="UniProtKB-KW"/>
</dbReference>
<organism evidence="3 4">
    <name type="scientific">Helianthus annuus</name>
    <name type="common">Common sunflower</name>
    <dbReference type="NCBI Taxonomy" id="4232"/>
    <lineage>
        <taxon>Eukaryota</taxon>
        <taxon>Viridiplantae</taxon>
        <taxon>Streptophyta</taxon>
        <taxon>Embryophyta</taxon>
        <taxon>Tracheophyta</taxon>
        <taxon>Spermatophyta</taxon>
        <taxon>Magnoliopsida</taxon>
        <taxon>eudicotyledons</taxon>
        <taxon>Gunneridae</taxon>
        <taxon>Pentapetalae</taxon>
        <taxon>asterids</taxon>
        <taxon>campanulids</taxon>
        <taxon>Asterales</taxon>
        <taxon>Asteraceae</taxon>
        <taxon>Asteroideae</taxon>
        <taxon>Heliantheae alliance</taxon>
        <taxon>Heliantheae</taxon>
        <taxon>Helianthus</taxon>
    </lineage>
</organism>
<proteinExistence type="predicted"/>